<proteinExistence type="predicted"/>
<gene>
    <name evidence="2" type="ORF">HC62_11570</name>
</gene>
<feature type="region of interest" description="Disordered" evidence="1">
    <location>
        <begin position="1"/>
        <end position="23"/>
    </location>
</feature>
<dbReference type="Proteomes" id="UP000194565">
    <property type="component" value="Unassembled WGS sequence"/>
</dbReference>
<protein>
    <submittedName>
        <fullName evidence="2">Uncharacterized protein</fullName>
    </submittedName>
</protein>
<evidence type="ECO:0000313" key="3">
    <source>
        <dbReference type="Proteomes" id="UP000194565"/>
    </source>
</evidence>
<organism evidence="2 3">
    <name type="scientific">Acetobacter tropicalis</name>
    <dbReference type="NCBI Taxonomy" id="104102"/>
    <lineage>
        <taxon>Bacteria</taxon>
        <taxon>Pseudomonadati</taxon>
        <taxon>Pseudomonadota</taxon>
        <taxon>Alphaproteobacteria</taxon>
        <taxon>Acetobacterales</taxon>
        <taxon>Acetobacteraceae</taxon>
        <taxon>Acetobacter</taxon>
    </lineage>
</organism>
<accession>A0A252A6J2</accession>
<dbReference type="EMBL" id="JOMM01000036">
    <property type="protein sequence ID" value="OUI85208.1"/>
    <property type="molecule type" value="Genomic_DNA"/>
</dbReference>
<reference evidence="2 3" key="1">
    <citation type="submission" date="2014-06" db="EMBL/GenBank/DDBJ databases">
        <authorList>
            <person name="Ju J."/>
            <person name="Zhang J."/>
        </authorList>
    </citation>
    <scope>NUCLEOTIDE SEQUENCE [LARGE SCALE GENOMIC DNA]</scope>
    <source>
        <strain evidence="2">DmW_042</strain>
    </source>
</reference>
<evidence type="ECO:0000313" key="2">
    <source>
        <dbReference type="EMBL" id="OUI85208.1"/>
    </source>
</evidence>
<sequence>MQISRRPAMTPEGSKPEIANDNGSAGAELTQLVTVLALAVGRSVAQQQFEAWLKTTAVVANDNQPKEQREQKS</sequence>
<dbReference type="AlphaFoldDB" id="A0A252A6J2"/>
<evidence type="ECO:0000256" key="1">
    <source>
        <dbReference type="SAM" id="MobiDB-lite"/>
    </source>
</evidence>
<comment type="caution">
    <text evidence="2">The sequence shown here is derived from an EMBL/GenBank/DDBJ whole genome shotgun (WGS) entry which is preliminary data.</text>
</comment>
<name>A0A252A6J2_9PROT</name>